<protein>
    <submittedName>
        <fullName evidence="2">Plasmid stabilisation system protein</fullName>
    </submittedName>
</protein>
<dbReference type="EMBL" id="UGPL01000006">
    <property type="protein sequence ID" value="STY67048.1"/>
    <property type="molecule type" value="Genomic_DNA"/>
</dbReference>
<dbReference type="RefSeq" id="WP_020824245.1">
    <property type="nucleotide sequence ID" value="NZ_CP017484.1"/>
</dbReference>
<dbReference type="Gene3D" id="3.30.2310.20">
    <property type="entry name" value="RelE-like"/>
    <property type="match status" value="1"/>
</dbReference>
<evidence type="ECO:0000313" key="3">
    <source>
        <dbReference type="Proteomes" id="UP000254031"/>
    </source>
</evidence>
<sequence length="95" mass="11335">MPKSWELSLTARSNVIEILQSVEDYTGHWLSVVSLWEQLQNKLDLIAFMPTIGRRREDGTLETFCRNYRIVYEIHLEKVYIITIIHSRRLYPRPS</sequence>
<dbReference type="InterPro" id="IPR035093">
    <property type="entry name" value="RelE/ParE_toxin_dom_sf"/>
</dbReference>
<dbReference type="InterPro" id="IPR007712">
    <property type="entry name" value="RelE/ParE_toxin"/>
</dbReference>
<dbReference type="Pfam" id="PF05016">
    <property type="entry name" value="ParE_toxin"/>
    <property type="match status" value="1"/>
</dbReference>
<reference evidence="2 3" key="1">
    <citation type="submission" date="2018-06" db="EMBL/GenBank/DDBJ databases">
        <authorList>
            <consortium name="Pathogen Informatics"/>
            <person name="Doyle S."/>
        </authorList>
    </citation>
    <scope>NUCLEOTIDE SEQUENCE [LARGE SCALE GENOMIC DNA]</scope>
    <source>
        <strain evidence="2 3">NCTC9380</strain>
    </source>
</reference>
<keyword evidence="1" id="KW-1277">Toxin-antitoxin system</keyword>
<dbReference type="AlphaFoldDB" id="A0A378NMA7"/>
<organism evidence="2 3">
    <name type="scientific">Mannheimia haemolytica</name>
    <name type="common">Pasteurella haemolytica</name>
    <dbReference type="NCBI Taxonomy" id="75985"/>
    <lineage>
        <taxon>Bacteria</taxon>
        <taxon>Pseudomonadati</taxon>
        <taxon>Pseudomonadota</taxon>
        <taxon>Gammaproteobacteria</taxon>
        <taxon>Pasteurellales</taxon>
        <taxon>Pasteurellaceae</taxon>
        <taxon>Mannheimia</taxon>
    </lineage>
</organism>
<evidence type="ECO:0000313" key="2">
    <source>
        <dbReference type="EMBL" id="STY67048.1"/>
    </source>
</evidence>
<accession>A0A378NMA7</accession>
<gene>
    <name evidence="2" type="ORF">NCTC9380_02386</name>
</gene>
<dbReference type="Proteomes" id="UP000254031">
    <property type="component" value="Unassembled WGS sequence"/>
</dbReference>
<evidence type="ECO:0000256" key="1">
    <source>
        <dbReference type="ARBA" id="ARBA00022649"/>
    </source>
</evidence>
<name>A0A378NMA7_MANHA</name>
<proteinExistence type="predicted"/>